<name>A0A4U8V273_STECR</name>
<dbReference type="EMBL" id="CM016762">
    <property type="protein sequence ID" value="TMS39429.1"/>
    <property type="molecule type" value="Genomic_DNA"/>
</dbReference>
<dbReference type="InterPro" id="IPR038348">
    <property type="entry name" value="SLED_sf"/>
</dbReference>
<feature type="compositionally biased region" description="Polar residues" evidence="1">
    <location>
        <begin position="749"/>
        <end position="758"/>
    </location>
</feature>
<accession>A0A4U8V273</accession>
<dbReference type="EMBL" id="AZBU02000001">
    <property type="protein sequence ID" value="TMS39429.1"/>
    <property type="molecule type" value="Genomic_DNA"/>
</dbReference>
<organism evidence="3 4">
    <name type="scientific">Steinernema carpocapsae</name>
    <name type="common">Entomopathogenic nematode</name>
    <dbReference type="NCBI Taxonomy" id="34508"/>
    <lineage>
        <taxon>Eukaryota</taxon>
        <taxon>Metazoa</taxon>
        <taxon>Ecdysozoa</taxon>
        <taxon>Nematoda</taxon>
        <taxon>Chromadorea</taxon>
        <taxon>Rhabditida</taxon>
        <taxon>Tylenchina</taxon>
        <taxon>Panagrolaimomorpha</taxon>
        <taxon>Strongyloidoidea</taxon>
        <taxon>Steinernematidae</taxon>
        <taxon>Steinernema</taxon>
    </lineage>
</organism>
<evidence type="ECO:0000313" key="3">
    <source>
        <dbReference type="EMBL" id="TMS39429.1"/>
    </source>
</evidence>
<feature type="domain" description="SLED" evidence="2">
    <location>
        <begin position="518"/>
        <end position="628"/>
    </location>
</feature>
<comment type="caution">
    <text evidence="3">The sequence shown here is derived from an EMBL/GenBank/DDBJ whole genome shotgun (WGS) entry which is preliminary data.</text>
</comment>
<feature type="region of interest" description="Disordered" evidence="1">
    <location>
        <begin position="119"/>
        <end position="139"/>
    </location>
</feature>
<sequence length="776" mass="89784">MWRFFRCDRLECCAAELAMSSKRPKKQKKEEPIETWDEIILRTSFGPALHEDLFQHTKLLSKTLSEKCILPGTLTRLKLNGDQSIQVVIEAVIGHKVLTSNATDRNEFFNWVDISQTTYPEEEDPEKEPVKERGPMTLRQSNEEEAANRLRFEAHKGRKWKSILGVSAEAYQGVCRSQIQDFMAMGQAFEMEDRADPFLVNLAVVSKTVAGFMQVVIPSKKMYLGLHVANPICRPLQWQEEGERKCLEYDKFSADNFELAIQKPVPDFCFSDCKLSEHKFQAGQMLEIIDSEDLFTVRPAFIYEVIDRHCFRVCMVSDMKEIGPTTYHDSLSRLLLPCDFSRQYGLHFEVPKKWPAGIDFSWFYFAYMLKIGDQAPWENFQLPKLSSSMPCPRHVEFICNHEKDLLSLPATILRTAGHLLVLRLEAVDHIKPQLHSFDTTSIFPCGFAESNGIKFQNPIKFYTYRSFHCKDRDLLMRKHFTNLYPEMRRKRRRFDSLEAQDDGLPKLWLKNDMWVQHLFVNKKCLIGPYFDQTKINSLSVTYGAGSMHYMIGEVIVDLLNCAKEPQKVIHIWQAVQNVDVRTMDFEFRCNNGEQVYSFKMEVCESTTSFVGWMRYRLLQLGACPNLLSCIRNILPECGMNCHKSMLTSSILPDQMLFAKSQTEKIVEEEKKEEPEEEARMDLEKMDGFFEDSDSSDEEMDSSDEERYVREWEAWEDISDEDEEAAPAECRRSRQVEASPSKTRARSAPAQVSPQNNAQEKPENGPVETGENMNTSP</sequence>
<dbReference type="GO" id="GO:0006355">
    <property type="term" value="P:regulation of DNA-templated transcription"/>
    <property type="evidence" value="ECO:0007669"/>
    <property type="project" value="InterPro"/>
</dbReference>
<dbReference type="SUPFAM" id="SSF63748">
    <property type="entry name" value="Tudor/PWWP/MBT"/>
    <property type="match status" value="2"/>
</dbReference>
<feature type="compositionally biased region" description="Acidic residues" evidence="1">
    <location>
        <begin position="688"/>
        <end position="703"/>
    </location>
</feature>
<dbReference type="AlphaFoldDB" id="A0A4U8V273"/>
<proteinExistence type="predicted"/>
<feature type="compositionally biased region" description="Acidic residues" evidence="1">
    <location>
        <begin position="713"/>
        <end position="725"/>
    </location>
</feature>
<protein>
    <recommendedName>
        <fullName evidence="2">SLED domain-containing protein</fullName>
    </recommendedName>
</protein>
<evidence type="ECO:0000313" key="4">
    <source>
        <dbReference type="Proteomes" id="UP000298663"/>
    </source>
</evidence>
<evidence type="ECO:0000256" key="1">
    <source>
        <dbReference type="SAM" id="MobiDB-lite"/>
    </source>
</evidence>
<dbReference type="STRING" id="34508.A0A4U8V273"/>
<dbReference type="InterPro" id="IPR004092">
    <property type="entry name" value="Mbt"/>
</dbReference>
<dbReference type="Pfam" id="PF12140">
    <property type="entry name" value="SLED"/>
    <property type="match status" value="1"/>
</dbReference>
<keyword evidence="4" id="KW-1185">Reference proteome</keyword>
<reference evidence="3 4" key="2">
    <citation type="journal article" date="2019" name="G3 (Bethesda)">
        <title>Hybrid Assembly of the Genome of the Entomopathogenic Nematode Steinernema carpocapsae Identifies the X-Chromosome.</title>
        <authorList>
            <person name="Serra L."/>
            <person name="Macchietto M."/>
            <person name="Macias-Munoz A."/>
            <person name="McGill C.J."/>
            <person name="Rodriguez I.M."/>
            <person name="Rodriguez B."/>
            <person name="Murad R."/>
            <person name="Mortazavi A."/>
        </authorList>
    </citation>
    <scope>NUCLEOTIDE SEQUENCE [LARGE SCALE GENOMIC DNA]</scope>
    <source>
        <strain evidence="3 4">ALL</strain>
    </source>
</reference>
<dbReference type="Proteomes" id="UP000298663">
    <property type="component" value="Chromosome X"/>
</dbReference>
<dbReference type="GO" id="GO:0005634">
    <property type="term" value="C:nucleus"/>
    <property type="evidence" value="ECO:0007669"/>
    <property type="project" value="InterPro"/>
</dbReference>
<dbReference type="Gene3D" id="3.90.1150.190">
    <property type="entry name" value="SLED domain"/>
    <property type="match status" value="1"/>
</dbReference>
<dbReference type="InterPro" id="IPR021987">
    <property type="entry name" value="SLED"/>
</dbReference>
<feature type="compositionally biased region" description="Basic and acidic residues" evidence="1">
    <location>
        <begin position="662"/>
        <end position="687"/>
    </location>
</feature>
<dbReference type="Gene3D" id="2.30.30.140">
    <property type="match status" value="2"/>
</dbReference>
<dbReference type="OrthoDB" id="5917609at2759"/>
<evidence type="ECO:0000259" key="2">
    <source>
        <dbReference type="Pfam" id="PF12140"/>
    </source>
</evidence>
<dbReference type="Pfam" id="PF02820">
    <property type="entry name" value="MBT"/>
    <property type="match status" value="1"/>
</dbReference>
<gene>
    <name evidence="3" type="ORF">L596_005954</name>
</gene>
<feature type="region of interest" description="Disordered" evidence="1">
    <location>
        <begin position="662"/>
        <end position="776"/>
    </location>
</feature>
<reference evidence="3 4" key="1">
    <citation type="journal article" date="2015" name="Genome Biol.">
        <title>Comparative genomics of Steinernema reveals deeply conserved gene regulatory networks.</title>
        <authorList>
            <person name="Dillman A.R."/>
            <person name="Macchietto M."/>
            <person name="Porter C.F."/>
            <person name="Rogers A."/>
            <person name="Williams B."/>
            <person name="Antoshechkin I."/>
            <person name="Lee M.M."/>
            <person name="Goodwin Z."/>
            <person name="Lu X."/>
            <person name="Lewis E.E."/>
            <person name="Goodrich-Blair H."/>
            <person name="Stock S.P."/>
            <person name="Adams B.J."/>
            <person name="Sternberg P.W."/>
            <person name="Mortazavi A."/>
        </authorList>
    </citation>
    <scope>NUCLEOTIDE SEQUENCE [LARGE SCALE GENOMIC DNA]</scope>
    <source>
        <strain evidence="3 4">ALL</strain>
    </source>
</reference>